<proteinExistence type="predicted"/>
<dbReference type="GO" id="GO:0008115">
    <property type="term" value="F:sarcosine oxidase activity"/>
    <property type="evidence" value="ECO:0007669"/>
    <property type="project" value="UniProtKB-EC"/>
</dbReference>
<dbReference type="PANTHER" id="PTHR10961:SF7">
    <property type="entry name" value="FAD DEPENDENT OXIDOREDUCTASE DOMAIN-CONTAINING PROTEIN"/>
    <property type="match status" value="1"/>
</dbReference>
<dbReference type="EC" id="1.5.3.1" evidence="6"/>
<keyword evidence="3" id="KW-0274">FAD</keyword>
<dbReference type="CDD" id="cd01392">
    <property type="entry name" value="HTH_LacI"/>
    <property type="match status" value="1"/>
</dbReference>
<dbReference type="PANTHER" id="PTHR10961">
    <property type="entry name" value="PEROXISOMAL SARCOSINE OXIDASE"/>
    <property type="match status" value="1"/>
</dbReference>
<dbReference type="SUPFAM" id="SSF54373">
    <property type="entry name" value="FAD-linked reductases, C-terminal domain"/>
    <property type="match status" value="1"/>
</dbReference>
<evidence type="ECO:0000313" key="6">
    <source>
        <dbReference type="EMBL" id="CAA9571484.1"/>
    </source>
</evidence>
<dbReference type="Gene3D" id="3.40.50.2300">
    <property type="match status" value="1"/>
</dbReference>
<evidence type="ECO:0000256" key="1">
    <source>
        <dbReference type="ARBA" id="ARBA00001974"/>
    </source>
</evidence>
<dbReference type="GO" id="GO:0003677">
    <property type="term" value="F:DNA binding"/>
    <property type="evidence" value="ECO:0007669"/>
    <property type="project" value="InterPro"/>
</dbReference>
<dbReference type="EMBL" id="CADCWM010000599">
    <property type="protein sequence ID" value="CAA9571484.1"/>
    <property type="molecule type" value="Genomic_DNA"/>
</dbReference>
<dbReference type="Gene3D" id="1.10.260.40">
    <property type="entry name" value="lambda repressor-like DNA-binding domains"/>
    <property type="match status" value="1"/>
</dbReference>
<accession>A0A6J4V7V4</accession>
<dbReference type="InterPro" id="IPR006076">
    <property type="entry name" value="FAD-dep_OxRdtase"/>
</dbReference>
<dbReference type="NCBIfam" id="NF008425">
    <property type="entry name" value="PRK11259.1"/>
    <property type="match status" value="1"/>
</dbReference>
<dbReference type="Pfam" id="PF01266">
    <property type="entry name" value="DAO"/>
    <property type="match status" value="1"/>
</dbReference>
<dbReference type="SUPFAM" id="SSF47413">
    <property type="entry name" value="lambda repressor-like DNA-binding domains"/>
    <property type="match status" value="1"/>
</dbReference>
<dbReference type="GO" id="GO:0050660">
    <property type="term" value="F:flavin adenine dinucleotide binding"/>
    <property type="evidence" value="ECO:0007669"/>
    <property type="project" value="InterPro"/>
</dbReference>
<evidence type="ECO:0000256" key="4">
    <source>
        <dbReference type="ARBA" id="ARBA00023002"/>
    </source>
</evidence>
<dbReference type="Gene3D" id="3.50.50.60">
    <property type="entry name" value="FAD/NAD(P)-binding domain"/>
    <property type="match status" value="1"/>
</dbReference>
<evidence type="ECO:0000259" key="5">
    <source>
        <dbReference type="PROSITE" id="PS50932"/>
    </source>
</evidence>
<dbReference type="SUPFAM" id="SSF51905">
    <property type="entry name" value="FAD/NAD(P)-binding domain"/>
    <property type="match status" value="1"/>
</dbReference>
<dbReference type="InterPro" id="IPR010982">
    <property type="entry name" value="Lambda_DNA-bd_dom_sf"/>
</dbReference>
<dbReference type="GO" id="GO:0006355">
    <property type="term" value="P:regulation of DNA-templated transcription"/>
    <property type="evidence" value="ECO:0007669"/>
    <property type="project" value="InterPro"/>
</dbReference>
<evidence type="ECO:0000256" key="2">
    <source>
        <dbReference type="ARBA" id="ARBA00022630"/>
    </source>
</evidence>
<comment type="cofactor">
    <cofactor evidence="1">
        <name>FAD</name>
        <dbReference type="ChEBI" id="CHEBI:57692"/>
    </cofactor>
</comment>
<keyword evidence="2" id="KW-0285">Flavoprotein</keyword>
<dbReference type="Pfam" id="PF00356">
    <property type="entry name" value="LacI"/>
    <property type="match status" value="1"/>
</dbReference>
<sequence>MDVARLAGVHQSTVSRAFSDDRRVSAKTRAKVLTAARRLGYTPNAIARSLITQQTGIVALVMASFTSPFQPYVLERFIRGLGAIGRQVLVFSARPEQEMIDETLRLLLERLRQPGSAPVTRLFPVALGSADGGGRAGMSGGARQYDTIVVGVGGMGSATCYELARRGKRVLGIERFDVPHDRGSSHGYTRIIRLAYYEDPSYVALLQRAYELWREIEGRAGEQLLHITGSIDAGPEDGWIFKGALQSAREFDLPHEVLTGAELAGRFPGYRLPGGVVGLYQPQGGFVRPERSIVAFTEAAQAAGAEIHAREQVLDFGPTAGGGVRVTTDRGSYEAGTLVLAAGAWIAGLLPFLRGLAVPERQVLAWLQPRRPELFGPDRFPVFNLEVPEGRFYGLPVFDVPGFKFGKYGHRGEEGDPDGLLTEPTREDEELLRSFAARYFPDGAGPTMMLRSCMFTNAPDGHFIIDRHPEWPQIFIASPCSGHGFKFVSVIGEVMADLAERGETRHDISLFRLARLLEPAEPAPAP</sequence>
<dbReference type="Gene3D" id="3.30.9.10">
    <property type="entry name" value="D-Amino Acid Oxidase, subunit A, domain 2"/>
    <property type="match status" value="1"/>
</dbReference>
<dbReference type="InterPro" id="IPR045170">
    <property type="entry name" value="MTOX"/>
</dbReference>
<dbReference type="SMART" id="SM00354">
    <property type="entry name" value="HTH_LACI"/>
    <property type="match status" value="1"/>
</dbReference>
<gene>
    <name evidence="6" type="ORF">AVDCRST_MAG88-2375</name>
</gene>
<protein>
    <submittedName>
        <fullName evidence="6">Monomeric sarcosine oxidase</fullName>
        <ecNumber evidence="6">1.5.3.1</ecNumber>
    </submittedName>
</protein>
<feature type="domain" description="HTH lacI-type" evidence="5">
    <location>
        <begin position="1"/>
        <end position="52"/>
    </location>
</feature>
<dbReference type="PROSITE" id="PS50932">
    <property type="entry name" value="HTH_LACI_2"/>
    <property type="match status" value="1"/>
</dbReference>
<reference evidence="6" key="1">
    <citation type="submission" date="2020-02" db="EMBL/GenBank/DDBJ databases">
        <authorList>
            <person name="Meier V. D."/>
        </authorList>
    </citation>
    <scope>NUCLEOTIDE SEQUENCE</scope>
    <source>
        <strain evidence="6">AVDCRST_MAG88</strain>
    </source>
</reference>
<name>A0A6J4V7V4_9BACT</name>
<evidence type="ECO:0000256" key="3">
    <source>
        <dbReference type="ARBA" id="ARBA00022827"/>
    </source>
</evidence>
<organism evidence="6">
    <name type="scientific">uncultured Thermomicrobiales bacterium</name>
    <dbReference type="NCBI Taxonomy" id="1645740"/>
    <lineage>
        <taxon>Bacteria</taxon>
        <taxon>Pseudomonadati</taxon>
        <taxon>Thermomicrobiota</taxon>
        <taxon>Thermomicrobia</taxon>
        <taxon>Thermomicrobiales</taxon>
        <taxon>environmental samples</taxon>
    </lineage>
</organism>
<dbReference type="InterPro" id="IPR000843">
    <property type="entry name" value="HTH_LacI"/>
</dbReference>
<dbReference type="InterPro" id="IPR036188">
    <property type="entry name" value="FAD/NAD-bd_sf"/>
</dbReference>
<dbReference type="AlphaFoldDB" id="A0A6J4V7V4"/>
<keyword evidence="4 6" id="KW-0560">Oxidoreductase</keyword>